<comment type="caution">
    <text evidence="3">The sequence shown here is derived from an EMBL/GenBank/DDBJ whole genome shotgun (WGS) entry which is preliminary data.</text>
</comment>
<name>A0A7U8C4Q6_NEPCE</name>
<dbReference type="InterPro" id="IPR014717">
    <property type="entry name" value="Transl_elong_EF1B/ribsomal_bS6"/>
</dbReference>
<keyword evidence="2" id="KW-0472">Membrane</keyword>
<dbReference type="Gene3D" id="1.10.287.540">
    <property type="entry name" value="Helix hairpin bin"/>
    <property type="match status" value="1"/>
</dbReference>
<dbReference type="Pfam" id="PF04350">
    <property type="entry name" value="PilO"/>
    <property type="match status" value="1"/>
</dbReference>
<accession>A0A7U8C4Q6</accession>
<dbReference type="PIRSF" id="PIRSF016482">
    <property type="entry name" value="PilO"/>
    <property type="match status" value="1"/>
</dbReference>
<evidence type="ECO:0000256" key="2">
    <source>
        <dbReference type="SAM" id="Phobius"/>
    </source>
</evidence>
<dbReference type="GO" id="GO:0043107">
    <property type="term" value="P:type IV pilus-dependent motility"/>
    <property type="evidence" value="ECO:0007669"/>
    <property type="project" value="InterPro"/>
</dbReference>
<proteinExistence type="predicted"/>
<feature type="coiled-coil region" evidence="1">
    <location>
        <begin position="73"/>
        <end position="107"/>
    </location>
</feature>
<evidence type="ECO:0000313" key="4">
    <source>
        <dbReference type="Proteomes" id="UP000002171"/>
    </source>
</evidence>
<keyword evidence="2" id="KW-0812">Transmembrane</keyword>
<evidence type="ECO:0000313" key="3">
    <source>
        <dbReference type="EMBL" id="EAR61418.1"/>
    </source>
</evidence>
<dbReference type="PANTHER" id="PTHR39555:SF1">
    <property type="entry name" value="TYPE IV PILUS INNER MEMBRANE COMPONENT PILO"/>
    <property type="match status" value="1"/>
</dbReference>
<dbReference type="InterPro" id="IPR007445">
    <property type="entry name" value="PilO"/>
</dbReference>
<dbReference type="EMBL" id="AAOW01000008">
    <property type="protein sequence ID" value="EAR61418.1"/>
    <property type="molecule type" value="Genomic_DNA"/>
</dbReference>
<dbReference type="GO" id="GO:0043683">
    <property type="term" value="P:type IV pilus assembly"/>
    <property type="evidence" value="ECO:0007669"/>
    <property type="project" value="InterPro"/>
</dbReference>
<evidence type="ECO:0000256" key="1">
    <source>
        <dbReference type="SAM" id="Coils"/>
    </source>
</evidence>
<dbReference type="RefSeq" id="WP_007021290.1">
    <property type="nucleotide sequence ID" value="NZ_CH724125.1"/>
</dbReference>
<keyword evidence="1" id="KW-0175">Coiled coil</keyword>
<dbReference type="PANTHER" id="PTHR39555">
    <property type="entry name" value="FIMBRIAL ASSEMBLY PROTEIN PILO-LIKE PROTEIN-RELATED"/>
    <property type="match status" value="1"/>
</dbReference>
<dbReference type="AlphaFoldDB" id="A0A7U8C4Q6"/>
<dbReference type="Gene3D" id="3.30.70.60">
    <property type="match status" value="1"/>
</dbReference>
<protein>
    <submittedName>
        <fullName evidence="3">Type 4 fimbrial biogenesis protein PilO</fullName>
    </submittedName>
</protein>
<dbReference type="Proteomes" id="UP000002171">
    <property type="component" value="Unassembled WGS sequence"/>
</dbReference>
<organism evidence="3 4">
    <name type="scientific">Neptuniibacter caesariensis</name>
    <dbReference type="NCBI Taxonomy" id="207954"/>
    <lineage>
        <taxon>Bacteria</taxon>
        <taxon>Pseudomonadati</taxon>
        <taxon>Pseudomonadota</taxon>
        <taxon>Gammaproteobacteria</taxon>
        <taxon>Oceanospirillales</taxon>
        <taxon>Oceanospirillaceae</taxon>
        <taxon>Neptuniibacter</taxon>
    </lineage>
</organism>
<feature type="transmembrane region" description="Helical" evidence="2">
    <location>
        <begin position="26"/>
        <end position="48"/>
    </location>
</feature>
<keyword evidence="2" id="KW-1133">Transmembrane helix</keyword>
<reference evidence="3 4" key="1">
    <citation type="submission" date="2006-02" db="EMBL/GenBank/DDBJ databases">
        <authorList>
            <person name="Pinhassi J."/>
            <person name="Pedros-Alio C."/>
            <person name="Ferriera S."/>
            <person name="Johnson J."/>
            <person name="Kravitz S."/>
            <person name="Halpern A."/>
            <person name="Remington K."/>
            <person name="Beeson K."/>
            <person name="Tran B."/>
            <person name="Rogers Y.-H."/>
            <person name="Friedman R."/>
            <person name="Venter J.C."/>
        </authorList>
    </citation>
    <scope>NUCLEOTIDE SEQUENCE [LARGE SCALE GENOMIC DNA]</scope>
    <source>
        <strain evidence="3 4">MED92</strain>
    </source>
</reference>
<sequence length="198" mass="22003">MSMVKNAFKGFDPNNLDFATSGNWPVGVKVICYLLVIAALVAAGWHFYAVDKQKNLRKEISKEQQLKDIYAQKAHQVANLEALQKQMEDVEERFAELKKQLPTQKEVPGLLDDLTLLGTGSGLSIGSISLQSETKQDFYIELPINISVIGSYHQLGQFVSGIAALPRIVTLHNYSITPTGQQVTMNISAKTYRFDDAK</sequence>
<gene>
    <name evidence="3" type="ORF">MED92_17968</name>
</gene>
<keyword evidence="4" id="KW-1185">Reference proteome</keyword>